<dbReference type="Proteomes" id="UP000000803">
    <property type="component" value="Chromosome 3L"/>
</dbReference>
<dbReference type="ExpressionAtlas" id="Q8IRI7">
    <property type="expression patterns" value="baseline and differential"/>
</dbReference>
<dbReference type="InParanoid" id="Q8IRI7"/>
<dbReference type="RefSeq" id="NP_728542.1">
    <property type="nucleotide sequence ID" value="NM_167840.3"/>
</dbReference>
<reference evidence="1 3" key="8">
    <citation type="journal article" date="2007" name="Science">
        <title>Sequence finishing and mapping of Drosophila melanogaster heterochromatin.</title>
        <authorList>
            <person name="Hoskins R.A."/>
            <person name="Carlson J.W."/>
            <person name="Kennedy C."/>
            <person name="Acevedo D."/>
            <person name="Evans-Holm M."/>
            <person name="Frise E."/>
            <person name="Wan K.H."/>
            <person name="Park S."/>
            <person name="Mendez-Lago M."/>
            <person name="Rossi F."/>
            <person name="Villasante A."/>
            <person name="Dimitri P."/>
            <person name="Karpen G.H."/>
            <person name="Celniker S.E."/>
        </authorList>
    </citation>
    <scope>NUCLEOTIDE SEQUENCE [LARGE SCALE GENOMIC DNA]</scope>
    <source>
        <strain evidence="3">Berkeley</strain>
    </source>
</reference>
<dbReference type="PhylomeDB" id="Q8IRI7"/>
<dbReference type="OMA" id="KGLCERW"/>
<reference evidence="1 3" key="1">
    <citation type="journal article" date="2000" name="Science">
        <title>The genome sequence of Drosophila melanogaster.</title>
        <authorList>
            <person name="Adams M.D."/>
            <person name="Celniker S.E."/>
            <person name="Holt R.A."/>
            <person name="Evans C.A."/>
            <person name="Gocayne J.D."/>
            <person name="Amanatides P.G."/>
            <person name="Scherer S.E."/>
            <person name="Li P.W."/>
            <person name="Hoskins R.A."/>
            <person name="Galle R.F."/>
            <person name="George R.A."/>
            <person name="Lewis S.E."/>
            <person name="Richards S."/>
            <person name="Ashburner M."/>
            <person name="Henderson S.N."/>
            <person name="Sutton G.G."/>
            <person name="Wortman J.R."/>
            <person name="Yandell M.D."/>
            <person name="Zhang Q."/>
            <person name="Chen L.X."/>
            <person name="Brandon R.C."/>
            <person name="Rogers Y.H."/>
            <person name="Blazej R.G."/>
            <person name="Champe M."/>
            <person name="Pfeiffer B.D."/>
            <person name="Wan K.H."/>
            <person name="Doyle C."/>
            <person name="Baxter E.G."/>
            <person name="Helt G."/>
            <person name="Nelson C.R."/>
            <person name="Gabor G.L."/>
            <person name="Abril J.F."/>
            <person name="Agbayani A."/>
            <person name="An H.J."/>
            <person name="Andrews-Pfannkoch C."/>
            <person name="Baldwin D."/>
            <person name="Ballew R.M."/>
            <person name="Basu A."/>
            <person name="Baxendale J."/>
            <person name="Bayraktaroglu L."/>
            <person name="Beasley E.M."/>
            <person name="Beeson K.Y."/>
            <person name="Benos P.V."/>
            <person name="Berman B.P."/>
            <person name="Bhandari D."/>
            <person name="Bolshakov S."/>
            <person name="Borkova D."/>
            <person name="Botchan M.R."/>
            <person name="Bouck J."/>
            <person name="Brokstein P."/>
            <person name="Brottier P."/>
            <person name="Burtis K.C."/>
            <person name="Busam D.A."/>
            <person name="Butler H."/>
            <person name="Cadieu E."/>
            <person name="Center A."/>
            <person name="Chandra I."/>
            <person name="Cherry J.M."/>
            <person name="Cawley S."/>
            <person name="Dahlke C."/>
            <person name="Davenport L.B."/>
            <person name="Davies P."/>
            <person name="de Pablos B."/>
            <person name="Delcher A."/>
            <person name="Deng Z."/>
            <person name="Mays A.D."/>
            <person name="Dew I."/>
            <person name="Dietz S.M."/>
            <person name="Dodson K."/>
            <person name="Doup L.E."/>
            <person name="Downes M."/>
            <person name="Dugan-Rocha S."/>
            <person name="Dunkov B.C."/>
            <person name="Dunn P."/>
            <person name="Durbin K.J."/>
            <person name="Evangelista C.C."/>
            <person name="Ferraz C."/>
            <person name="Ferriera S."/>
            <person name="Fleischmann W."/>
            <person name="Fosler C."/>
            <person name="Gabrielian A.E."/>
            <person name="Garg N.S."/>
            <person name="Gelbart W.M."/>
            <person name="Glasser K."/>
            <person name="Glodek A."/>
            <person name="Gong F."/>
            <person name="Gorrell J.H."/>
            <person name="Gu Z."/>
            <person name="Guan P."/>
            <person name="Harris M."/>
            <person name="Harris N.L."/>
            <person name="Harvey D."/>
            <person name="Heiman T.J."/>
            <person name="Hernandez J.R."/>
            <person name="Houck J."/>
            <person name="Hostin D."/>
            <person name="Houston K.A."/>
            <person name="Howland T.J."/>
            <person name="Wei M.H."/>
            <person name="Ibegwam C."/>
            <person name="Jalali M."/>
            <person name="Kalush F."/>
            <person name="Karpen G.H."/>
            <person name="Ke Z."/>
            <person name="Kennison J.A."/>
            <person name="Ketchum K.A."/>
            <person name="Kimmel B.E."/>
            <person name="Kodira C.D."/>
            <person name="Kraft C."/>
            <person name="Kravitz S."/>
            <person name="Kulp D."/>
            <person name="Lai Z."/>
            <person name="Lasko P."/>
            <person name="Lei Y."/>
            <person name="Levitsky A.A."/>
            <person name="Li J."/>
            <person name="Li Z."/>
            <person name="Liang Y."/>
            <person name="Lin X."/>
            <person name="Liu X."/>
            <person name="Mattei B."/>
            <person name="McIntosh T.C."/>
            <person name="McLeod M.P."/>
            <person name="McPherson D."/>
            <person name="Merkulov G."/>
            <person name="Milshina N.V."/>
            <person name="Mobarry C."/>
            <person name="Morris J."/>
            <person name="Moshrefi A."/>
            <person name="Mount S.M."/>
            <person name="Moy M."/>
            <person name="Murphy B."/>
            <person name="Murphy L."/>
            <person name="Muzny D.M."/>
            <person name="Nelson D.L."/>
            <person name="Nelson D.R."/>
            <person name="Nelson K.A."/>
            <person name="Nixon K."/>
            <person name="Nusskern D.R."/>
            <person name="Pacleb J.M."/>
            <person name="Palazzolo M."/>
            <person name="Pittman G.S."/>
            <person name="Pan S."/>
            <person name="Pollard J."/>
            <person name="Puri V."/>
            <person name="Reese M.G."/>
            <person name="Reinert K."/>
            <person name="Remington K."/>
            <person name="Saunders R.D."/>
            <person name="Scheeler F."/>
            <person name="Shen H."/>
            <person name="Shue B.C."/>
            <person name="Siden-Kiamos I."/>
            <person name="Simpson M."/>
            <person name="Skupski M.P."/>
            <person name="Smith T."/>
            <person name="Spier E."/>
            <person name="Spradling A.C."/>
            <person name="Stapleton M."/>
            <person name="Strong R."/>
            <person name="Sun E."/>
            <person name="Svirskas R."/>
            <person name="Tector C."/>
            <person name="Turner R."/>
            <person name="Venter E."/>
            <person name="Wang A.H."/>
            <person name="Wang X."/>
            <person name="Wang Z.Y."/>
            <person name="Wassarman D.A."/>
            <person name="Weinstock G.M."/>
            <person name="Weissenbach J."/>
            <person name="Williams S.M."/>
            <person name="WoodageT"/>
            <person name="Worley K.C."/>
            <person name="Wu D."/>
            <person name="Yang S."/>
            <person name="Yao Q.A."/>
            <person name="Ye J."/>
            <person name="Yeh R.F."/>
            <person name="Zaveri J.S."/>
            <person name="Zhan M."/>
            <person name="Zhang G."/>
            <person name="Zhao Q."/>
            <person name="Zheng L."/>
            <person name="Zheng X.H."/>
            <person name="Zhong F.N."/>
            <person name="Zhong W."/>
            <person name="Zhou X."/>
            <person name="Zhu S."/>
            <person name="Zhu X."/>
            <person name="Smith H.O."/>
            <person name="Gibbs R.A."/>
            <person name="Myers E.W."/>
            <person name="Rubin G.M."/>
            <person name="Venter J.C."/>
        </authorList>
    </citation>
    <scope>NUCLEOTIDE SEQUENCE [LARGE SCALE GENOMIC DNA]</scope>
    <source>
        <strain evidence="3">Berkeley</strain>
    </source>
</reference>
<reference evidence="1 3" key="4">
    <citation type="journal article" date="2002" name="Genome Biol.">
        <title>The transposable elements of the Drosophila melanogaster euchromatin: a genomics perspective.</title>
        <authorList>
            <person name="Kaminker J.S."/>
            <person name="Bergman C.M."/>
            <person name="Kronmiller B."/>
            <person name="Carlson J."/>
            <person name="Svirskas R."/>
            <person name="Patel S."/>
            <person name="Frise E."/>
            <person name="Wheeler D.A."/>
            <person name="Lewis S.E."/>
            <person name="Rubin G.M."/>
            <person name="Ashburner M."/>
            <person name="Celniker S.E."/>
        </authorList>
    </citation>
    <scope>NUCLEOTIDE SEQUENCE [LARGE SCALE GENOMIC DNA]</scope>
    <source>
        <strain evidence="3">Berkeley</strain>
    </source>
</reference>
<reference evidence="1 3" key="7">
    <citation type="journal article" date="2007" name="Science">
        <title>The Release 5.1 annotation of Drosophila melanogaster heterochromatin.</title>
        <authorList>
            <person name="Smith C.D."/>
            <person name="Shu S."/>
            <person name="Mungall C.J."/>
            <person name="Karpen G.H."/>
        </authorList>
    </citation>
    <scope>NUCLEOTIDE SEQUENCE [LARGE SCALE GENOMIC DNA]</scope>
    <source>
        <strain evidence="3">Berkeley</strain>
    </source>
</reference>
<dbReference type="EMBL" id="AE014296">
    <property type="protein sequence ID" value="AAN11450.1"/>
    <property type="molecule type" value="Genomic_DNA"/>
</dbReference>
<proteinExistence type="predicted"/>
<dbReference type="AGR" id="FB:FBgn0025676"/>
<dbReference type="SMR" id="Q8IRI7"/>
<reference evidence="1 3" key="11">
    <citation type="journal article" date="2015" name="Genome Res.">
        <title>The Release 6 reference sequence of the Drosophila melanogaster genome.</title>
        <authorList>
            <person name="Hoskins R.A."/>
            <person name="Carlson J.W."/>
            <person name="Wan K.H."/>
            <person name="Park S."/>
            <person name="Mendez I."/>
            <person name="Galle S.E."/>
            <person name="Booth B.W."/>
            <person name="Pfeiffer B.D."/>
            <person name="George R.A."/>
            <person name="Svirskas R."/>
            <person name="Krzywinski M."/>
            <person name="Schein J."/>
            <person name="Accardo M.C."/>
            <person name="Damia E."/>
            <person name="Messina G."/>
            <person name="Mendez-Lago M."/>
            <person name="de Pablos B."/>
            <person name="Demakova O.V."/>
            <person name="Andreyeva E.N."/>
            <person name="Boldyreva L.V."/>
            <person name="Marra M."/>
            <person name="Carvalho A.B."/>
            <person name="Dimitri P."/>
            <person name="Villasante A."/>
            <person name="Zhimulev I.F."/>
            <person name="Rubin G.M."/>
            <person name="Karpen G.H."/>
            <person name="Celniker S.E."/>
        </authorList>
    </citation>
    <scope>NUCLEOTIDE SEQUENCE [LARGE SCALE GENOMIC DNA]</scope>
    <source>
        <strain evidence="3">Berkeley</strain>
    </source>
</reference>
<dbReference type="STRING" id="7227.FBpp0072500"/>
<keyword evidence="3" id="KW-1185">Reference proteome</keyword>
<evidence type="ECO:0000313" key="1">
    <source>
        <dbReference type="EMBL" id="AAN11450.1"/>
    </source>
</evidence>
<dbReference type="AlphaFoldDB" id="Q8IRI7"/>
<reference evidence="1 3" key="10">
    <citation type="journal article" date="2015" name="G3 (Bethesda)">
        <title>Gene Model Annotations for Drosophila melanogaster: The Rule-Benders.</title>
        <authorList>
            <consortium name="FlyBase Consortium"/>
            <person name="Crosby M.A."/>
            <person name="Gramates L.S."/>
            <person name="Dos Santos G."/>
            <person name="Matthews B.B."/>
            <person name="St Pierre S.E."/>
            <person name="Zhou P."/>
            <person name="Schroeder A.J."/>
            <person name="Falls K."/>
            <person name="Emmert D.B."/>
            <person name="Russo S.M."/>
            <person name="Gelbart W.M."/>
            <person name="null"/>
        </authorList>
    </citation>
    <scope>NUCLEOTIDE SEQUENCE [LARGE SCALE GENOMIC DNA]</scope>
    <source>
        <strain evidence="3">Berkeley</strain>
    </source>
</reference>
<reference evidence="1 3" key="5">
    <citation type="journal article" date="2002" name="Genome Biol.">
        <title>Heterochromatic sequences in a Drosophila whole-genome shotgun assembly.</title>
        <authorList>
            <person name="Hoskins R.A."/>
            <person name="Smith C.D."/>
            <person name="Carlson J.W."/>
            <person name="Carvalho A.B."/>
            <person name="Halpern A."/>
            <person name="Kaminker J.S."/>
            <person name="Kennedy C."/>
            <person name="Mungall C.J."/>
            <person name="Sullivan B.A."/>
            <person name="Sutton G.G."/>
            <person name="Yasuhara J.C."/>
            <person name="Wakimoto B.T."/>
            <person name="Myers E.W."/>
            <person name="Celniker S.E."/>
            <person name="Rubin G.M."/>
            <person name="Karpen G.H."/>
        </authorList>
    </citation>
    <scope>NUCLEOTIDE SEQUENCE [LARGE SCALE GENOMIC DNA]</scope>
    <source>
        <strain evidence="3">Berkeley</strain>
    </source>
</reference>
<dbReference type="Bgee" id="FBgn0025676">
    <property type="expression patterns" value="Expressed in eye disc (Drosophila) and 149 other cell types or tissues"/>
</dbReference>
<dbReference type="DNASU" id="38088"/>
<dbReference type="CTD" id="38088"/>
<reference evidence="1 3" key="2">
    <citation type="journal article" date="2002" name="Genome Biol.">
        <title>Finishing a whole-genome shotgun: release 3 of the Drosophila melanogaster euchromatic genome sequence.</title>
        <authorList>
            <person name="Celniker S.E."/>
            <person name="Wheeler D.A."/>
            <person name="Kronmiller B."/>
            <person name="Carlson J.W."/>
            <person name="Halpern A."/>
            <person name="Patel S."/>
            <person name="Adams M."/>
            <person name="Champe M."/>
            <person name="Dugan S.P."/>
            <person name="Frise E."/>
            <person name="Hodgson A."/>
            <person name="George R.A."/>
            <person name="Hoskins R.A."/>
            <person name="Laverty T."/>
            <person name="Muzny D.M."/>
            <person name="Nelson C.R."/>
            <person name="Pacleb J.M."/>
            <person name="Park S."/>
            <person name="Pfeiffer B.D."/>
            <person name="Richards S."/>
            <person name="Sodergren E.J."/>
            <person name="Svirskas R."/>
            <person name="Tabor P.E."/>
            <person name="Wan K."/>
            <person name="Stapleton M."/>
            <person name="Sutton G.G."/>
            <person name="Venter C."/>
            <person name="Weinstock G."/>
            <person name="Scherer S.E."/>
            <person name="Myers E.W."/>
            <person name="Gibbs R.A."/>
            <person name="Rubin G.M."/>
        </authorList>
    </citation>
    <scope>NUCLEOTIDE SEQUENCE [LARGE SCALE GENOMIC DNA]</scope>
    <source>
        <strain evidence="3">Berkeley</strain>
    </source>
</reference>
<accession>Q8IRI7</accession>
<dbReference type="FlyBase" id="FBgn0025676">
    <property type="gene designation" value="CkIIalpha-i3"/>
</dbReference>
<organism evidence="1 3">
    <name type="scientific">Drosophila melanogaster</name>
    <name type="common">Fruit fly</name>
    <dbReference type="NCBI Taxonomy" id="7227"/>
    <lineage>
        <taxon>Eukaryota</taxon>
        <taxon>Metazoa</taxon>
        <taxon>Ecdysozoa</taxon>
        <taxon>Arthropoda</taxon>
        <taxon>Hexapoda</taxon>
        <taxon>Insecta</taxon>
        <taxon>Pterygota</taxon>
        <taxon>Neoptera</taxon>
        <taxon>Endopterygota</taxon>
        <taxon>Diptera</taxon>
        <taxon>Brachycera</taxon>
        <taxon>Muscomorpha</taxon>
        <taxon>Ephydroidea</taxon>
        <taxon>Drosophilidae</taxon>
        <taxon>Drosophila</taxon>
        <taxon>Sophophora</taxon>
    </lineage>
</organism>
<dbReference type="VEuPathDB" id="VectorBase:FBgn0025676"/>
<evidence type="ECO:0000313" key="3">
    <source>
        <dbReference type="Proteomes" id="UP000000803"/>
    </source>
</evidence>
<sequence>MHRMGNTNLKSTKKHISRLFALGPAPPGFRPPDATAFATAESNLRNAIRYLNDTYGELDQLRTVIQKEKNNSKRTSYKAQSMMLAMQVIRFKGLIGKYRDILIGLQDAEIIKVKQYIEQMVEMRNKIQAKTDPTQREFQVGSSISLVQEQRKTKRICRRWRDRLVQLTEAKMDKTEQLTEKPKLINKPRNMLNAKTNKWKEAVSLQQSGLIKSGCKRCEYLRKLTKNRPSKLCKVCKKWSDDEKAKAAGNKKANKTPIMAKSKKLEVRVRTDSEEAIIKIEIEHGEFTDEEEIGSLEKETTLKDEIKETVESHDTAAVEEENETSQDDVDPKVVASLQNSLKSIDCKNMALAYVKVLQEYAMLNDNYRAIGLLTEVEKSVLNPPQNEDFDL</sequence>
<protein>
    <submittedName>
        <fullName evidence="1">CKII-alpha subunit interactor-3, isoform B</fullName>
    </submittedName>
</protein>
<evidence type="ECO:0000313" key="2">
    <source>
        <dbReference type="FlyBase" id="FBgn0025676"/>
    </source>
</evidence>
<gene>
    <name evidence="1 2" type="primary">CkIIalpha-i3</name>
    <name evidence="2" type="synonym">CkII-alpha-i3</name>
    <name evidence="1" type="synonym">CKIIalpha-i3</name>
    <name evidence="1" type="synonym">CKiialpha-I3</name>
    <name evidence="1" type="synonym">Dmel\CG3217</name>
    <name evidence="1 2" type="ORF">CG3217</name>
    <name evidence="1" type="ORF">Dmel_CG3217</name>
</gene>
<reference evidence="1 3" key="3">
    <citation type="journal article" date="2002" name="Genome Biol.">
        <title>Annotation of the Drosophila melanogaster euchromatic genome: a systematic review.</title>
        <authorList>
            <person name="Misra S."/>
            <person name="Crosby M.A."/>
            <person name="Mungall C.J."/>
            <person name="Matthews B.B."/>
            <person name="Campbell K.S."/>
            <person name="Hradecky P."/>
            <person name="Huang Y."/>
            <person name="Kaminker J.S."/>
            <person name="Millburn G.H."/>
            <person name="Prochnik S.E."/>
            <person name="Smith C.D."/>
            <person name="Tupy J.L."/>
            <person name="Whitfied E.J."/>
            <person name="Bayraktaroglu L."/>
            <person name="Berman B.P."/>
            <person name="Bettencourt B.R."/>
            <person name="Celniker S.E."/>
            <person name="de Grey A.D."/>
            <person name="Drysdale R.A."/>
            <person name="Harris N.L."/>
            <person name="Richter J."/>
            <person name="Russo S."/>
            <person name="Schroeder A.J."/>
            <person name="Shu S.Q."/>
            <person name="Stapleton M."/>
            <person name="Yamada C."/>
            <person name="Ashburner M."/>
            <person name="Gelbart W.M."/>
            <person name="Rubin G.M."/>
            <person name="Lewis S.E."/>
        </authorList>
    </citation>
    <scope>GENOME REANNOTATION</scope>
    <source>
        <strain evidence="3">Berkeley</strain>
    </source>
</reference>
<dbReference type="UCSC" id="CG3217-RB">
    <property type="organism name" value="d. melanogaster"/>
</dbReference>
<reference evidence="1 3" key="9">
    <citation type="journal article" date="2015" name="G3 (Bethesda)">
        <title>Gene Model Annotations for Drosophila melanogaster: Impact of High-Throughput Data.</title>
        <authorList>
            <consortium name="FlyBase Consortium"/>
            <person name="Matthews B.B."/>
            <person name="Dos Santos G."/>
            <person name="Crosby M.A."/>
            <person name="Emmert D.B."/>
            <person name="St Pierre S.E."/>
            <person name="Gramates L.S."/>
            <person name="Zhou P."/>
            <person name="Schroeder A.J."/>
            <person name="Falls K."/>
            <person name="Strelets V."/>
            <person name="Russo S.M."/>
            <person name="Gelbart W.M."/>
            <person name="null"/>
        </authorList>
    </citation>
    <scope>NUCLEOTIDE SEQUENCE [LARGE SCALE GENOMIC DNA]</scope>
    <source>
        <strain evidence="3">Berkeley</strain>
    </source>
</reference>
<dbReference type="OrthoDB" id="8043893at2759"/>
<dbReference type="BioGRID-ORCS" id="38088">
    <property type="hits" value="0 hits in 1 CRISPR screen"/>
</dbReference>
<reference evidence="1 3" key="6">
    <citation type="journal article" date="2005" name="PLoS Comput. Biol.">
        <title>Combined evidence annotation of transposable elements in genome sequences.</title>
        <authorList>
            <person name="Quesneville H."/>
            <person name="Bergman C.M."/>
            <person name="Andrieu O."/>
            <person name="Autard D."/>
            <person name="Nouaud D."/>
            <person name="Ashburner M."/>
            <person name="Anxolabehere D."/>
        </authorList>
    </citation>
    <scope>NUCLEOTIDE SEQUENCE [LARGE SCALE GENOMIC DNA]</scope>
    <source>
        <strain evidence="3">Berkeley</strain>
    </source>
</reference>
<dbReference type="PaxDb" id="7227-FBpp0072500"/>
<dbReference type="GeneID" id="38088"/>
<name>Q8IRI7_DROME</name>